<dbReference type="GO" id="GO:1990050">
    <property type="term" value="F:phosphatidic acid transfer activity"/>
    <property type="evidence" value="ECO:0007669"/>
    <property type="project" value="TreeGrafter"/>
</dbReference>
<name>A0A813LEM1_POLGL</name>
<dbReference type="Pfam" id="PF05254">
    <property type="entry name" value="UPF0203"/>
    <property type="match status" value="1"/>
</dbReference>
<dbReference type="GO" id="GO:0005829">
    <property type="term" value="C:cytosol"/>
    <property type="evidence" value="ECO:0007669"/>
    <property type="project" value="TreeGrafter"/>
</dbReference>
<dbReference type="AlphaFoldDB" id="A0A813LEM1"/>
<evidence type="ECO:0000313" key="3">
    <source>
        <dbReference type="EMBL" id="CAE8727566.1"/>
    </source>
</evidence>
<keyword evidence="2" id="KW-1015">Disulfide bond</keyword>
<sequence length="98" mass="10759">MVGHQSEVSRSPPPNCSLGEAVAAAAGECSHLREPYDRCFMGWYRQNFLAGDLSASAEASCQRLFVDYQACVNKHLVERGQVCGEQQRPIAEELEVAT</sequence>
<reference evidence="3" key="1">
    <citation type="submission" date="2021-02" db="EMBL/GenBank/DDBJ databases">
        <authorList>
            <person name="Dougan E. K."/>
            <person name="Rhodes N."/>
            <person name="Thang M."/>
            <person name="Chan C."/>
        </authorList>
    </citation>
    <scope>NUCLEOTIDE SEQUENCE</scope>
</reference>
<evidence type="ECO:0000313" key="4">
    <source>
        <dbReference type="Proteomes" id="UP000626109"/>
    </source>
</evidence>
<organism evidence="3 4">
    <name type="scientific">Polarella glacialis</name>
    <name type="common">Dinoflagellate</name>
    <dbReference type="NCBI Taxonomy" id="89957"/>
    <lineage>
        <taxon>Eukaryota</taxon>
        <taxon>Sar</taxon>
        <taxon>Alveolata</taxon>
        <taxon>Dinophyceae</taxon>
        <taxon>Suessiales</taxon>
        <taxon>Suessiaceae</taxon>
        <taxon>Polarella</taxon>
    </lineage>
</organism>
<proteinExistence type="inferred from homology"/>
<dbReference type="EMBL" id="CAJNNW010035414">
    <property type="protein sequence ID" value="CAE8727566.1"/>
    <property type="molecule type" value="Genomic_DNA"/>
</dbReference>
<evidence type="ECO:0008006" key="5">
    <source>
        <dbReference type="Google" id="ProtNLM"/>
    </source>
</evidence>
<dbReference type="InterPro" id="IPR007918">
    <property type="entry name" value="MDM35_apoptosis"/>
</dbReference>
<dbReference type="GO" id="GO:0005634">
    <property type="term" value="C:nucleus"/>
    <property type="evidence" value="ECO:0007669"/>
    <property type="project" value="TreeGrafter"/>
</dbReference>
<comment type="caution">
    <text evidence="3">The sequence shown here is derived from an EMBL/GenBank/DDBJ whole genome shotgun (WGS) entry which is preliminary data.</text>
</comment>
<dbReference type="PANTHER" id="PTHR46403">
    <property type="entry name" value="TP53-REGULATED INHIBITOR OF APOPTOSIS 1"/>
    <property type="match status" value="1"/>
</dbReference>
<protein>
    <recommendedName>
        <fullName evidence="5">Mitochondrial distribution and morphology protein 35</fullName>
    </recommendedName>
</protein>
<dbReference type="GO" id="GO:0005758">
    <property type="term" value="C:mitochondrial intermembrane space"/>
    <property type="evidence" value="ECO:0007669"/>
    <property type="project" value="TreeGrafter"/>
</dbReference>
<evidence type="ECO:0000256" key="1">
    <source>
        <dbReference type="ARBA" id="ARBA00006196"/>
    </source>
</evidence>
<comment type="similarity">
    <text evidence="1">Belongs to the TRIAP1/MDM35 family.</text>
</comment>
<dbReference type="GO" id="GO:0045332">
    <property type="term" value="P:phospholipid translocation"/>
    <property type="evidence" value="ECO:0007669"/>
    <property type="project" value="TreeGrafter"/>
</dbReference>
<accession>A0A813LEM1</accession>
<gene>
    <name evidence="3" type="ORF">PGLA2088_LOCUS44852</name>
</gene>
<dbReference type="Proteomes" id="UP000626109">
    <property type="component" value="Unassembled WGS sequence"/>
</dbReference>
<dbReference type="PANTHER" id="PTHR46403:SF1">
    <property type="entry name" value="TP53-REGULATED INHIBITOR OF APOPTOSIS 1"/>
    <property type="match status" value="1"/>
</dbReference>
<evidence type="ECO:0000256" key="2">
    <source>
        <dbReference type="ARBA" id="ARBA00023157"/>
    </source>
</evidence>